<feature type="transmembrane region" description="Helical" evidence="6">
    <location>
        <begin position="287"/>
        <end position="304"/>
    </location>
</feature>
<feature type="transmembrane region" description="Helical" evidence="6">
    <location>
        <begin position="132"/>
        <end position="154"/>
    </location>
</feature>
<feature type="transmembrane region" description="Helical" evidence="6">
    <location>
        <begin position="348"/>
        <end position="368"/>
    </location>
</feature>
<evidence type="ECO:0000256" key="1">
    <source>
        <dbReference type="ARBA" id="ARBA00004651"/>
    </source>
</evidence>
<organism evidence="8 9">
    <name type="scientific">Schaedlerella arabinosiphila</name>
    <dbReference type="NCBI Taxonomy" id="2044587"/>
    <lineage>
        <taxon>Bacteria</taxon>
        <taxon>Bacillati</taxon>
        <taxon>Bacillota</taxon>
        <taxon>Clostridia</taxon>
        <taxon>Lachnospirales</taxon>
        <taxon>Lachnospiraceae</taxon>
        <taxon>Schaedlerella</taxon>
    </lineage>
</organism>
<feature type="transmembrane region" description="Helical" evidence="6">
    <location>
        <begin position="90"/>
        <end position="111"/>
    </location>
</feature>
<evidence type="ECO:0000256" key="4">
    <source>
        <dbReference type="ARBA" id="ARBA00022989"/>
    </source>
</evidence>
<evidence type="ECO:0000259" key="7">
    <source>
        <dbReference type="PROSITE" id="PS50850"/>
    </source>
</evidence>
<proteinExistence type="predicted"/>
<dbReference type="Pfam" id="PF07690">
    <property type="entry name" value="MFS_1"/>
    <property type="match status" value="1"/>
</dbReference>
<dbReference type="Proteomes" id="UP000274920">
    <property type="component" value="Unassembled WGS sequence"/>
</dbReference>
<dbReference type="InterPro" id="IPR011701">
    <property type="entry name" value="MFS"/>
</dbReference>
<comment type="caution">
    <text evidence="8">The sequence shown here is derived from an EMBL/GenBank/DDBJ whole genome shotgun (WGS) entry which is preliminary data.</text>
</comment>
<dbReference type="PANTHER" id="PTHR23530:SF1">
    <property type="entry name" value="PERMEASE, MAJOR FACILITATOR SUPERFAMILY-RELATED"/>
    <property type="match status" value="1"/>
</dbReference>
<feature type="transmembrane region" description="Helical" evidence="6">
    <location>
        <begin position="246"/>
        <end position="267"/>
    </location>
</feature>
<dbReference type="AlphaFoldDB" id="A0A3R8RAS7"/>
<dbReference type="InterPro" id="IPR020846">
    <property type="entry name" value="MFS_dom"/>
</dbReference>
<evidence type="ECO:0000313" key="9">
    <source>
        <dbReference type="Proteomes" id="UP000274920"/>
    </source>
</evidence>
<feature type="transmembrane region" description="Helical" evidence="6">
    <location>
        <begin position="212"/>
        <end position="234"/>
    </location>
</feature>
<feature type="transmembrane region" description="Helical" evidence="6">
    <location>
        <begin position="67"/>
        <end position="84"/>
    </location>
</feature>
<dbReference type="GO" id="GO:0005886">
    <property type="term" value="C:plasma membrane"/>
    <property type="evidence" value="ECO:0007669"/>
    <property type="project" value="UniProtKB-SubCell"/>
</dbReference>
<protein>
    <submittedName>
        <fullName evidence="8">MFS transporter</fullName>
    </submittedName>
</protein>
<dbReference type="PROSITE" id="PS50850">
    <property type="entry name" value="MFS"/>
    <property type="match status" value="1"/>
</dbReference>
<evidence type="ECO:0000256" key="2">
    <source>
        <dbReference type="ARBA" id="ARBA00022448"/>
    </source>
</evidence>
<dbReference type="GO" id="GO:0022857">
    <property type="term" value="F:transmembrane transporter activity"/>
    <property type="evidence" value="ECO:0007669"/>
    <property type="project" value="InterPro"/>
</dbReference>
<dbReference type="SUPFAM" id="SSF103473">
    <property type="entry name" value="MFS general substrate transporter"/>
    <property type="match status" value="1"/>
</dbReference>
<accession>A0A3R8RAS7</accession>
<feature type="domain" description="Major facilitator superfamily (MFS) profile" evidence="7">
    <location>
        <begin position="1"/>
        <end position="396"/>
    </location>
</feature>
<evidence type="ECO:0000256" key="3">
    <source>
        <dbReference type="ARBA" id="ARBA00022692"/>
    </source>
</evidence>
<feature type="transmembrane region" description="Helical" evidence="6">
    <location>
        <begin position="160"/>
        <end position="180"/>
    </location>
</feature>
<comment type="subcellular location">
    <subcellularLocation>
        <location evidence="1">Cell membrane</location>
        <topology evidence="1">Multi-pass membrane protein</topology>
    </subcellularLocation>
</comment>
<dbReference type="PANTHER" id="PTHR23530">
    <property type="entry name" value="TRANSPORT PROTEIN-RELATED"/>
    <property type="match status" value="1"/>
</dbReference>
<dbReference type="EMBL" id="RHJS01000001">
    <property type="protein sequence ID" value="RRK36939.1"/>
    <property type="molecule type" value="Genomic_DNA"/>
</dbReference>
<dbReference type="InterPro" id="IPR036259">
    <property type="entry name" value="MFS_trans_sf"/>
</dbReference>
<feature type="transmembrane region" description="Helical" evidence="6">
    <location>
        <begin position="7"/>
        <end position="31"/>
    </location>
</feature>
<sequence>MKTSHKVFFFINSFSSGITIPVLSLILLSHGATLKTLSLYIGIISTIVVITELPSGILTDIYGRKRMYLLSHFFLLFNFTLTLVSDNSLLLSIACVFQGFGKAFSSGTVEIMEIESYIKENGNDNLARINSVLAIIDCIGLAVGSFLGGIIGYIGSKYTILLLICIILEIILLLLSTLIIKEKWMTNLSHNFSEQLKDQFKCIRISLKDSRFLAVILLESTSLGVGLSAVEVYWQPTLKLFLPENLSWILGMISCMGYIGVLIGNKVAEILWNSLILSSNPAKSKKYYWFLRFLLPIFITILGICKNTIFFVTIFIVIYFILGCGNLFENTIFHALVSDSNRASMISISSLFLRGGGIITSILGSMILNRFDFIYIWILLPLIMFLGTALLCYKSMKCFRGDFSISD</sequence>
<feature type="transmembrane region" description="Helical" evidence="6">
    <location>
        <begin position="374"/>
        <end position="393"/>
    </location>
</feature>
<dbReference type="InterPro" id="IPR053160">
    <property type="entry name" value="MFS_DHA3_Transporter"/>
</dbReference>
<keyword evidence="9" id="KW-1185">Reference proteome</keyword>
<keyword evidence="4 6" id="KW-1133">Transmembrane helix</keyword>
<reference evidence="8" key="1">
    <citation type="submission" date="2018-10" db="EMBL/GenBank/DDBJ databases">
        <title>Schaedlerella arabinophila gen. nov. sp. nov., isolated from the mouse intestinal tract and comparative analysis with the genome of the closely related altered Schaedler flora strain ASF502.</title>
        <authorList>
            <person name="Miyake S."/>
            <person name="Soh M."/>
            <person name="Seedorf H."/>
        </authorList>
    </citation>
    <scope>NUCLEOTIDE SEQUENCE [LARGE SCALE GENOMIC DNA]</scope>
    <source>
        <strain evidence="8">DSM 106076</strain>
    </source>
</reference>
<gene>
    <name evidence="8" type="ORF">EBB54_00285</name>
</gene>
<evidence type="ECO:0000256" key="6">
    <source>
        <dbReference type="SAM" id="Phobius"/>
    </source>
</evidence>
<keyword evidence="5 6" id="KW-0472">Membrane</keyword>
<keyword evidence="2" id="KW-0813">Transport</keyword>
<evidence type="ECO:0000256" key="5">
    <source>
        <dbReference type="ARBA" id="ARBA00023136"/>
    </source>
</evidence>
<dbReference type="Gene3D" id="1.20.1250.20">
    <property type="entry name" value="MFS general substrate transporter like domains"/>
    <property type="match status" value="1"/>
</dbReference>
<feature type="transmembrane region" description="Helical" evidence="6">
    <location>
        <begin position="310"/>
        <end position="328"/>
    </location>
</feature>
<keyword evidence="3 6" id="KW-0812">Transmembrane</keyword>
<name>A0A3R8RAS7_9FIRM</name>
<feature type="transmembrane region" description="Helical" evidence="6">
    <location>
        <begin position="37"/>
        <end position="55"/>
    </location>
</feature>
<evidence type="ECO:0000313" key="8">
    <source>
        <dbReference type="EMBL" id="RRK36939.1"/>
    </source>
</evidence>
<dbReference type="RefSeq" id="WP_125125880.1">
    <property type="nucleotide sequence ID" value="NZ_RHJS01000001.1"/>
</dbReference>